<dbReference type="InterPro" id="IPR059179">
    <property type="entry name" value="MLKL-like_MCAfunc"/>
</dbReference>
<reference evidence="2 3" key="1">
    <citation type="journal article" date="2016" name="Mol. Biol. Evol.">
        <title>Comparative Genomics of Early-Diverging Mushroom-Forming Fungi Provides Insights into the Origins of Lignocellulose Decay Capabilities.</title>
        <authorList>
            <person name="Nagy L.G."/>
            <person name="Riley R."/>
            <person name="Tritt A."/>
            <person name="Adam C."/>
            <person name="Daum C."/>
            <person name="Floudas D."/>
            <person name="Sun H."/>
            <person name="Yadav J.S."/>
            <person name="Pangilinan J."/>
            <person name="Larsson K.H."/>
            <person name="Matsuura K."/>
            <person name="Barry K."/>
            <person name="Labutti K."/>
            <person name="Kuo R."/>
            <person name="Ohm R.A."/>
            <person name="Bhattacharya S.S."/>
            <person name="Shirouzu T."/>
            <person name="Yoshinaga Y."/>
            <person name="Martin F.M."/>
            <person name="Grigoriev I.V."/>
            <person name="Hibbett D.S."/>
        </authorList>
    </citation>
    <scope>NUCLEOTIDE SEQUENCE [LARGE SCALE GENOMIC DNA]</scope>
    <source>
        <strain evidence="2 3">HHB12029</strain>
    </source>
</reference>
<dbReference type="AlphaFoldDB" id="A0A165HE99"/>
<dbReference type="InParanoid" id="A0A165HE99"/>
<dbReference type="PROSITE" id="PS50011">
    <property type="entry name" value="PROTEIN_KINASE_DOM"/>
    <property type="match status" value="1"/>
</dbReference>
<evidence type="ECO:0000313" key="2">
    <source>
        <dbReference type="EMBL" id="KZV91842.1"/>
    </source>
</evidence>
<dbReference type="STRING" id="1314781.A0A165HE99"/>
<keyword evidence="3" id="KW-1185">Reference proteome</keyword>
<dbReference type="GO" id="GO:0004674">
    <property type="term" value="F:protein serine/threonine kinase activity"/>
    <property type="evidence" value="ECO:0007669"/>
    <property type="project" value="TreeGrafter"/>
</dbReference>
<evidence type="ECO:0000313" key="3">
    <source>
        <dbReference type="Proteomes" id="UP000077266"/>
    </source>
</evidence>
<protein>
    <submittedName>
        <fullName evidence="2">Kinase-like protein</fullName>
    </submittedName>
</protein>
<proteinExistence type="predicted"/>
<gene>
    <name evidence="2" type="ORF">EXIGLDRAFT_718874</name>
</gene>
<sequence>MSPPARRYLRDVLKGIKATVGVIDAQAATAFAVGKDVAPGPFKAVVTALEILYTRCKGMKHHRKQSQQLFDFCRTIVCAIDANVQDGLSLDDKIPHIEKLHQLLVDTCQQLQVIDAYPPFKAFAEHENIKQSFVDLRVALTESFDIFGISTLLRLQKVSEDFAAAATEDLHQIIDSIQELGQKVDMLQSTMVQFQSLLQLAPPSTVFEATRRLQVRARVEPDGSASQRSSLVTLREMQIKAGGPPLPLVDLANEAQRLPTSTLISHGAKADMWQGCWLGDPSWPLALKYPRASSVEAPLKPAHVMRFHRQLTLLQRVNHRNVIRLLGVKYKSDESSDAEEGKATVEFIAFPWMQNGNILTYMAKHKQADGVKLMLDVARGLAHLHNQQPPIVHRAVQPSNILINDDGEAVVSDFDIAKALSEDDHGSTFTVSNGAQDAMRWMAPELSDGRSEQSADVYSWAMTALQVLSGLPPFFRIKQPGRVVIEVSQMKRPLPEDYPPDSFPDGIWPLFQQCWRHDPAERPTMGDVVEAICQMRPDLKFV</sequence>
<dbReference type="InterPro" id="IPR001245">
    <property type="entry name" value="Ser-Thr/Tyr_kinase_cat_dom"/>
</dbReference>
<dbReference type="CDD" id="cd21037">
    <property type="entry name" value="MLKL_NTD"/>
    <property type="match status" value="1"/>
</dbReference>
<dbReference type="Gene3D" id="1.10.510.10">
    <property type="entry name" value="Transferase(Phosphotransferase) domain 1"/>
    <property type="match status" value="1"/>
</dbReference>
<dbReference type="OrthoDB" id="4062651at2759"/>
<name>A0A165HE99_EXIGL</name>
<dbReference type="Proteomes" id="UP000077266">
    <property type="component" value="Unassembled WGS sequence"/>
</dbReference>
<keyword evidence="2" id="KW-0418">Kinase</keyword>
<dbReference type="EMBL" id="KV426019">
    <property type="protein sequence ID" value="KZV91842.1"/>
    <property type="molecule type" value="Genomic_DNA"/>
</dbReference>
<dbReference type="SUPFAM" id="SSF56112">
    <property type="entry name" value="Protein kinase-like (PK-like)"/>
    <property type="match status" value="1"/>
</dbReference>
<evidence type="ECO:0000259" key="1">
    <source>
        <dbReference type="PROSITE" id="PS50011"/>
    </source>
</evidence>
<dbReference type="InterPro" id="IPR000719">
    <property type="entry name" value="Prot_kinase_dom"/>
</dbReference>
<dbReference type="InterPro" id="IPR011009">
    <property type="entry name" value="Kinase-like_dom_sf"/>
</dbReference>
<dbReference type="PANTHER" id="PTHR44329">
    <property type="entry name" value="SERINE/THREONINE-PROTEIN KINASE TNNI3K-RELATED"/>
    <property type="match status" value="1"/>
</dbReference>
<feature type="domain" description="Protein kinase" evidence="1">
    <location>
        <begin position="258"/>
        <end position="539"/>
    </location>
</feature>
<dbReference type="InterPro" id="IPR051681">
    <property type="entry name" value="Ser/Thr_Kinases-Pseudokinases"/>
</dbReference>
<dbReference type="GO" id="GO:0005524">
    <property type="term" value="F:ATP binding"/>
    <property type="evidence" value="ECO:0007669"/>
    <property type="project" value="InterPro"/>
</dbReference>
<dbReference type="Pfam" id="PF07714">
    <property type="entry name" value="PK_Tyr_Ser-Thr"/>
    <property type="match status" value="1"/>
</dbReference>
<organism evidence="2 3">
    <name type="scientific">Exidia glandulosa HHB12029</name>
    <dbReference type="NCBI Taxonomy" id="1314781"/>
    <lineage>
        <taxon>Eukaryota</taxon>
        <taxon>Fungi</taxon>
        <taxon>Dikarya</taxon>
        <taxon>Basidiomycota</taxon>
        <taxon>Agaricomycotina</taxon>
        <taxon>Agaricomycetes</taxon>
        <taxon>Auriculariales</taxon>
        <taxon>Exidiaceae</taxon>
        <taxon>Exidia</taxon>
    </lineage>
</organism>
<accession>A0A165HE99</accession>
<keyword evidence="2" id="KW-0808">Transferase</keyword>